<proteinExistence type="predicted"/>
<organism evidence="3 4">
    <name type="scientific">Cylindrobasidium torrendii FP15055 ss-10</name>
    <dbReference type="NCBI Taxonomy" id="1314674"/>
    <lineage>
        <taxon>Eukaryota</taxon>
        <taxon>Fungi</taxon>
        <taxon>Dikarya</taxon>
        <taxon>Basidiomycota</taxon>
        <taxon>Agaricomycotina</taxon>
        <taxon>Agaricomycetes</taxon>
        <taxon>Agaricomycetidae</taxon>
        <taxon>Agaricales</taxon>
        <taxon>Marasmiineae</taxon>
        <taxon>Physalacriaceae</taxon>
        <taxon>Cylindrobasidium</taxon>
    </lineage>
</organism>
<feature type="domain" description="HNH nuclease" evidence="2">
    <location>
        <begin position="21"/>
        <end position="123"/>
    </location>
</feature>
<dbReference type="InterPro" id="IPR003615">
    <property type="entry name" value="HNH_nuc"/>
</dbReference>
<accession>A0A0D7B4M3</accession>
<protein>
    <recommendedName>
        <fullName evidence="2">HNH nuclease domain-containing protein</fullName>
    </recommendedName>
</protein>
<evidence type="ECO:0000313" key="3">
    <source>
        <dbReference type="EMBL" id="KIY65437.1"/>
    </source>
</evidence>
<evidence type="ECO:0000256" key="1">
    <source>
        <dbReference type="SAM" id="SignalP"/>
    </source>
</evidence>
<reference evidence="3 4" key="1">
    <citation type="journal article" date="2015" name="Fungal Genet. Biol.">
        <title>Evolution of novel wood decay mechanisms in Agaricales revealed by the genome sequences of Fistulina hepatica and Cylindrobasidium torrendii.</title>
        <authorList>
            <person name="Floudas D."/>
            <person name="Held B.W."/>
            <person name="Riley R."/>
            <person name="Nagy L.G."/>
            <person name="Koehler G."/>
            <person name="Ransdell A.S."/>
            <person name="Younus H."/>
            <person name="Chow J."/>
            <person name="Chiniquy J."/>
            <person name="Lipzen A."/>
            <person name="Tritt A."/>
            <person name="Sun H."/>
            <person name="Haridas S."/>
            <person name="LaButti K."/>
            <person name="Ohm R.A."/>
            <person name="Kues U."/>
            <person name="Blanchette R.A."/>
            <person name="Grigoriev I.V."/>
            <person name="Minto R.E."/>
            <person name="Hibbett D.S."/>
        </authorList>
    </citation>
    <scope>NUCLEOTIDE SEQUENCE [LARGE SCALE GENOMIC DNA]</scope>
    <source>
        <strain evidence="3 4">FP15055 ss-10</strain>
    </source>
</reference>
<dbReference type="AlphaFoldDB" id="A0A0D7B4M3"/>
<dbReference type="Proteomes" id="UP000054007">
    <property type="component" value="Unassembled WGS sequence"/>
</dbReference>
<keyword evidence="1" id="KW-0732">Signal</keyword>
<feature type="chain" id="PRO_5012407274" description="HNH nuclease domain-containing protein" evidence="1">
    <location>
        <begin position="16"/>
        <end position="192"/>
    </location>
</feature>
<gene>
    <name evidence="3" type="ORF">CYLTODRAFT_65156</name>
</gene>
<feature type="signal peptide" evidence="1">
    <location>
        <begin position="1"/>
        <end position="15"/>
    </location>
</feature>
<evidence type="ECO:0000259" key="2">
    <source>
        <dbReference type="Pfam" id="PF13391"/>
    </source>
</evidence>
<keyword evidence="4" id="KW-1185">Reference proteome</keyword>
<dbReference type="STRING" id="1314674.A0A0D7B4M3"/>
<sequence>MSNSISILLIYKVLARDGFQCKVTGAWNYESCMNNLEVHALAKQSGLGLGGVHVCHIVKENLLQIIDCSPDDKRQAASNFVSILESFGLASVVKECKENGIHSLSNLICLSSGVHEFFDNLNLWFEPTEVKNTYTVHTANGIEGPYKHWCSTVIFSVFPTMYGSNKELDLPLPDPQLLTLHEIMRRSWNYEN</sequence>
<name>A0A0D7B4M3_9AGAR</name>
<dbReference type="OrthoDB" id="2104739at2759"/>
<dbReference type="EMBL" id="KN880590">
    <property type="protein sequence ID" value="KIY65437.1"/>
    <property type="molecule type" value="Genomic_DNA"/>
</dbReference>
<evidence type="ECO:0000313" key="4">
    <source>
        <dbReference type="Proteomes" id="UP000054007"/>
    </source>
</evidence>
<dbReference type="Pfam" id="PF13391">
    <property type="entry name" value="HNH_2"/>
    <property type="match status" value="1"/>
</dbReference>